<comment type="caution">
    <text evidence="1">The sequence shown here is derived from an EMBL/GenBank/DDBJ whole genome shotgun (WGS) entry which is preliminary data.</text>
</comment>
<dbReference type="Proteomes" id="UP001055811">
    <property type="component" value="Linkage Group LG08"/>
</dbReference>
<protein>
    <submittedName>
        <fullName evidence="1">Uncharacterized protein</fullName>
    </submittedName>
</protein>
<organism evidence="1 2">
    <name type="scientific">Cichorium intybus</name>
    <name type="common">Chicory</name>
    <dbReference type="NCBI Taxonomy" id="13427"/>
    <lineage>
        <taxon>Eukaryota</taxon>
        <taxon>Viridiplantae</taxon>
        <taxon>Streptophyta</taxon>
        <taxon>Embryophyta</taxon>
        <taxon>Tracheophyta</taxon>
        <taxon>Spermatophyta</taxon>
        <taxon>Magnoliopsida</taxon>
        <taxon>eudicotyledons</taxon>
        <taxon>Gunneridae</taxon>
        <taxon>Pentapetalae</taxon>
        <taxon>asterids</taxon>
        <taxon>campanulids</taxon>
        <taxon>Asterales</taxon>
        <taxon>Asteraceae</taxon>
        <taxon>Cichorioideae</taxon>
        <taxon>Cichorieae</taxon>
        <taxon>Cichoriinae</taxon>
        <taxon>Cichorium</taxon>
    </lineage>
</organism>
<gene>
    <name evidence="1" type="ORF">L2E82_43197</name>
</gene>
<evidence type="ECO:0000313" key="2">
    <source>
        <dbReference type="Proteomes" id="UP001055811"/>
    </source>
</evidence>
<reference evidence="2" key="1">
    <citation type="journal article" date="2022" name="Mol. Ecol. Resour.">
        <title>The genomes of chicory, endive, great burdock and yacon provide insights into Asteraceae palaeo-polyploidization history and plant inulin production.</title>
        <authorList>
            <person name="Fan W."/>
            <person name="Wang S."/>
            <person name="Wang H."/>
            <person name="Wang A."/>
            <person name="Jiang F."/>
            <person name="Liu H."/>
            <person name="Zhao H."/>
            <person name="Xu D."/>
            <person name="Zhang Y."/>
        </authorList>
    </citation>
    <scope>NUCLEOTIDE SEQUENCE [LARGE SCALE GENOMIC DNA]</scope>
    <source>
        <strain evidence="2">cv. Punajuju</strain>
    </source>
</reference>
<reference evidence="1 2" key="2">
    <citation type="journal article" date="2022" name="Mol. Ecol. Resour.">
        <title>The genomes of chicory, endive, great burdock and yacon provide insights into Asteraceae paleo-polyploidization history and plant inulin production.</title>
        <authorList>
            <person name="Fan W."/>
            <person name="Wang S."/>
            <person name="Wang H."/>
            <person name="Wang A."/>
            <person name="Jiang F."/>
            <person name="Liu H."/>
            <person name="Zhao H."/>
            <person name="Xu D."/>
            <person name="Zhang Y."/>
        </authorList>
    </citation>
    <scope>NUCLEOTIDE SEQUENCE [LARGE SCALE GENOMIC DNA]</scope>
    <source>
        <strain evidence="2">cv. Punajuju</strain>
        <tissue evidence="1">Leaves</tissue>
    </source>
</reference>
<keyword evidence="2" id="KW-1185">Reference proteome</keyword>
<name>A0ACB8ZP69_CICIN</name>
<proteinExistence type="predicted"/>
<dbReference type="EMBL" id="CM042016">
    <property type="protein sequence ID" value="KAI3699135.1"/>
    <property type="molecule type" value="Genomic_DNA"/>
</dbReference>
<evidence type="ECO:0000313" key="1">
    <source>
        <dbReference type="EMBL" id="KAI3699135.1"/>
    </source>
</evidence>
<sequence>MASAPTCSALSTSEKTKTKSDDVQNSKPVGRVTTILNNLSKSRLLTLGNSNITKIITRGMRPSVPVVQTVTPLGHAESTTLTGAMMPTIVVNDNVASNVGPAQQTSNALHSKLNLFLKKMPSGIALNQCGYNDIKACESLAKDWPSTMQIDGFIRHDDMENLKYPRKKCAVIKLPSELLLLSVSDKVSQLFGMVIPRLELFATLVVIQIARHSFRSGRRWNHQVVDGGLQCAPGLCDTCYDFSKKKSVQHNKYLVGKTDHVLHQYVVDEERFDASVHGNWKP</sequence>
<accession>A0ACB8ZP69</accession>